<dbReference type="Gene3D" id="3.90.180.10">
    <property type="entry name" value="Medium-chain alcohol dehydrogenases, catalytic domain"/>
    <property type="match status" value="1"/>
</dbReference>
<dbReference type="GO" id="GO:0005739">
    <property type="term" value="C:mitochondrion"/>
    <property type="evidence" value="ECO:0007669"/>
    <property type="project" value="TreeGrafter"/>
</dbReference>
<feature type="domain" description="Enoyl reductase (ER)" evidence="1">
    <location>
        <begin position="88"/>
        <end position="408"/>
    </location>
</feature>
<dbReference type="InterPro" id="IPR050700">
    <property type="entry name" value="YIM1/Zinc_Alcohol_DH_Fams"/>
</dbReference>
<gene>
    <name evidence="2" type="ORF">ONZ51_g2702</name>
</gene>
<proteinExistence type="predicted"/>
<dbReference type="EMBL" id="JAPEVG010000044">
    <property type="protein sequence ID" value="KAJ8489772.1"/>
    <property type="molecule type" value="Genomic_DNA"/>
</dbReference>
<accession>A0AAD7U1F9</accession>
<keyword evidence="3" id="KW-1185">Reference proteome</keyword>
<evidence type="ECO:0000259" key="1">
    <source>
        <dbReference type="SMART" id="SM00829"/>
    </source>
</evidence>
<organism evidence="2 3">
    <name type="scientific">Trametes cubensis</name>
    <dbReference type="NCBI Taxonomy" id="1111947"/>
    <lineage>
        <taxon>Eukaryota</taxon>
        <taxon>Fungi</taxon>
        <taxon>Dikarya</taxon>
        <taxon>Basidiomycota</taxon>
        <taxon>Agaricomycotina</taxon>
        <taxon>Agaricomycetes</taxon>
        <taxon>Polyporales</taxon>
        <taxon>Polyporaceae</taxon>
        <taxon>Trametes</taxon>
    </lineage>
</organism>
<dbReference type="Gene3D" id="3.40.50.720">
    <property type="entry name" value="NAD(P)-binding Rossmann-like Domain"/>
    <property type="match status" value="1"/>
</dbReference>
<reference evidence="2" key="1">
    <citation type="submission" date="2022-11" db="EMBL/GenBank/DDBJ databases">
        <title>Genome Sequence of Cubamyces cubensis.</title>
        <authorList>
            <person name="Buettner E."/>
        </authorList>
    </citation>
    <scope>NUCLEOTIDE SEQUENCE</scope>
    <source>
        <strain evidence="2">MPL-01</strain>
    </source>
</reference>
<protein>
    <recommendedName>
        <fullName evidence="1">Enoyl reductase (ER) domain-containing protein</fullName>
    </recommendedName>
</protein>
<dbReference type="AlphaFoldDB" id="A0AAD7U1F9"/>
<name>A0AAD7U1F9_9APHY</name>
<dbReference type="SUPFAM" id="SSF50129">
    <property type="entry name" value="GroES-like"/>
    <property type="match status" value="1"/>
</dbReference>
<dbReference type="SUPFAM" id="SSF51735">
    <property type="entry name" value="NAD(P)-binding Rossmann-fold domains"/>
    <property type="match status" value="1"/>
</dbReference>
<comment type="caution">
    <text evidence="2">The sequence shown here is derived from an EMBL/GenBank/DDBJ whole genome shotgun (WGS) entry which is preliminary data.</text>
</comment>
<dbReference type="InterPro" id="IPR020843">
    <property type="entry name" value="ER"/>
</dbReference>
<dbReference type="InterPro" id="IPR013154">
    <property type="entry name" value="ADH-like_N"/>
</dbReference>
<dbReference type="SMART" id="SM00829">
    <property type="entry name" value="PKS_ER"/>
    <property type="match status" value="1"/>
</dbReference>
<evidence type="ECO:0000313" key="2">
    <source>
        <dbReference type="EMBL" id="KAJ8489772.1"/>
    </source>
</evidence>
<dbReference type="PANTHER" id="PTHR11695">
    <property type="entry name" value="ALCOHOL DEHYDROGENASE RELATED"/>
    <property type="match status" value="1"/>
</dbReference>
<dbReference type="CDD" id="cd08267">
    <property type="entry name" value="MDR1"/>
    <property type="match status" value="1"/>
</dbReference>
<evidence type="ECO:0000313" key="3">
    <source>
        <dbReference type="Proteomes" id="UP001215151"/>
    </source>
</evidence>
<dbReference type="InterPro" id="IPR036291">
    <property type="entry name" value="NAD(P)-bd_dom_sf"/>
</dbReference>
<dbReference type="Proteomes" id="UP001215151">
    <property type="component" value="Unassembled WGS sequence"/>
</dbReference>
<sequence length="415" mass="44601">MITISIHHRSHLYLDMCPKRAATPFDATTAAEPKPAAPSAHVATELESSASASRTELSSFVAPANKEYTDIPATQRTWRITGSGEPAKVLKLSNDTPVSSKLKKGEVLVRVQAAALNPVGYTLMDLLPGFVLRRIHAAEYDLAGVVVNGNDTAFKTGDEVFGWIPPNQFISNNQGALAEYTRLPAENLAHRPSNVSVTQASGFSVAGLAAYQALTDIGRLKAGQALFINGGSTAVGSFAIMIAKALGARVAVSASSRNEAYVRELGADEFFDYTKSPLHEQLAAANPTPKYDVFLEATGALDPTLFVKSPAYLARRGVFVSVGPQGSGLGNYASFAWNVFLRPSFMGGTNRKWKLLSVKPDSEDSLEFARMVEEGKIRPLVDSVFAFEDTLKAYERLMSKRATGKVVVKVDPAVE</sequence>
<dbReference type="InterPro" id="IPR011032">
    <property type="entry name" value="GroES-like_sf"/>
</dbReference>
<dbReference type="GO" id="GO:0016491">
    <property type="term" value="F:oxidoreductase activity"/>
    <property type="evidence" value="ECO:0007669"/>
    <property type="project" value="InterPro"/>
</dbReference>
<dbReference type="PANTHER" id="PTHR11695:SF294">
    <property type="entry name" value="RETICULON-4-INTERACTING PROTEIN 1, MITOCHONDRIAL"/>
    <property type="match status" value="1"/>
</dbReference>
<dbReference type="Pfam" id="PF13602">
    <property type="entry name" value="ADH_zinc_N_2"/>
    <property type="match status" value="1"/>
</dbReference>
<dbReference type="Pfam" id="PF08240">
    <property type="entry name" value="ADH_N"/>
    <property type="match status" value="1"/>
</dbReference>